<feature type="transmembrane region" description="Helical" evidence="6">
    <location>
        <begin position="57"/>
        <end position="84"/>
    </location>
</feature>
<dbReference type="Pfam" id="PF04116">
    <property type="entry name" value="FA_hydroxylase"/>
    <property type="match status" value="1"/>
</dbReference>
<dbReference type="Proteomes" id="UP000190961">
    <property type="component" value="Unassembled WGS sequence"/>
</dbReference>
<evidence type="ECO:0000256" key="2">
    <source>
        <dbReference type="ARBA" id="ARBA00022692"/>
    </source>
</evidence>
<evidence type="ECO:0000256" key="1">
    <source>
        <dbReference type="ARBA" id="ARBA00004370"/>
    </source>
</evidence>
<feature type="transmembrane region" description="Helical" evidence="6">
    <location>
        <begin position="96"/>
        <end position="118"/>
    </location>
</feature>
<dbReference type="GO" id="GO:0005506">
    <property type="term" value="F:iron ion binding"/>
    <property type="evidence" value="ECO:0007669"/>
    <property type="project" value="InterPro"/>
</dbReference>
<dbReference type="RefSeq" id="WP_079689689.1">
    <property type="nucleotide sequence ID" value="NZ_FUZU01000004.1"/>
</dbReference>
<reference evidence="8 9" key="1">
    <citation type="submission" date="2017-02" db="EMBL/GenBank/DDBJ databases">
        <authorList>
            <person name="Peterson S.W."/>
        </authorList>
    </citation>
    <scope>NUCLEOTIDE SEQUENCE [LARGE SCALE GENOMIC DNA]</scope>
    <source>
        <strain evidence="8 9">DSM 25262</strain>
    </source>
</reference>
<feature type="transmembrane region" description="Helical" evidence="6">
    <location>
        <begin position="12"/>
        <end position="37"/>
    </location>
</feature>
<evidence type="ECO:0000313" key="9">
    <source>
        <dbReference type="Proteomes" id="UP000190961"/>
    </source>
</evidence>
<feature type="domain" description="Fatty acid hydroxylase" evidence="7">
    <location>
        <begin position="106"/>
        <end position="240"/>
    </location>
</feature>
<dbReference type="STRING" id="688867.SAMN05660236_5197"/>
<evidence type="ECO:0000256" key="5">
    <source>
        <dbReference type="SAM" id="MobiDB-lite"/>
    </source>
</evidence>
<evidence type="ECO:0000256" key="4">
    <source>
        <dbReference type="ARBA" id="ARBA00023136"/>
    </source>
</evidence>
<comment type="subcellular location">
    <subcellularLocation>
        <location evidence="1">Membrane</location>
    </subcellularLocation>
</comment>
<feature type="region of interest" description="Disordered" evidence="5">
    <location>
        <begin position="260"/>
        <end position="279"/>
    </location>
</feature>
<evidence type="ECO:0000256" key="6">
    <source>
        <dbReference type="SAM" id="Phobius"/>
    </source>
</evidence>
<dbReference type="AlphaFoldDB" id="A0A1T5MEH5"/>
<name>A0A1T5MEH5_9BACT</name>
<proteinExistence type="predicted"/>
<evidence type="ECO:0000256" key="3">
    <source>
        <dbReference type="ARBA" id="ARBA00022989"/>
    </source>
</evidence>
<keyword evidence="3 6" id="KW-1133">Transmembrane helix</keyword>
<dbReference type="PANTHER" id="PTHR11863">
    <property type="entry name" value="STEROL DESATURASE"/>
    <property type="match status" value="1"/>
</dbReference>
<dbReference type="OrthoDB" id="9770329at2"/>
<dbReference type="InterPro" id="IPR006694">
    <property type="entry name" value="Fatty_acid_hydroxylase"/>
</dbReference>
<dbReference type="GO" id="GO:0016020">
    <property type="term" value="C:membrane"/>
    <property type="evidence" value="ECO:0007669"/>
    <property type="project" value="UniProtKB-SubCell"/>
</dbReference>
<accession>A0A1T5MEH5</accession>
<keyword evidence="2 6" id="KW-0812">Transmembrane</keyword>
<dbReference type="GO" id="GO:0008610">
    <property type="term" value="P:lipid biosynthetic process"/>
    <property type="evidence" value="ECO:0007669"/>
    <property type="project" value="InterPro"/>
</dbReference>
<dbReference type="EMBL" id="FUZU01000004">
    <property type="protein sequence ID" value="SKC86620.1"/>
    <property type="molecule type" value="Genomic_DNA"/>
</dbReference>
<keyword evidence="4 6" id="KW-0472">Membrane</keyword>
<organism evidence="8 9">
    <name type="scientific">Ohtaekwangia koreensis</name>
    <dbReference type="NCBI Taxonomy" id="688867"/>
    <lineage>
        <taxon>Bacteria</taxon>
        <taxon>Pseudomonadati</taxon>
        <taxon>Bacteroidota</taxon>
        <taxon>Cytophagia</taxon>
        <taxon>Cytophagales</taxon>
        <taxon>Fulvivirgaceae</taxon>
        <taxon>Ohtaekwangia</taxon>
    </lineage>
</organism>
<sequence>MNTDWLTGNKNPYMLFSVILLRYMIIASVAFLIYYVIKRRSWFALKIQQRFPAGTDYWREILFSVLTSFIFTAIGFIVFVSPIARFTQSYYNINEYGIVYFIGSIFLMIVIHDAYFYWTHRWMHGKRVFKWFHKVHHLSTNPSPWAAFSFHPLEAVIEGSVIAFMAFIFPVHPLAIGIFLLFMMTYNVYGHLGYELYPKGFSKSRVGKWINTSINHNMHHQHFHGNYGLYFLWWDRWMGTLQAGYDDRFDEVKSRTLQTDTSSSKMREGLEPVNTSRIV</sequence>
<dbReference type="GO" id="GO:0016491">
    <property type="term" value="F:oxidoreductase activity"/>
    <property type="evidence" value="ECO:0007669"/>
    <property type="project" value="InterPro"/>
</dbReference>
<feature type="transmembrane region" description="Helical" evidence="6">
    <location>
        <begin position="161"/>
        <end position="184"/>
    </location>
</feature>
<evidence type="ECO:0000259" key="7">
    <source>
        <dbReference type="Pfam" id="PF04116"/>
    </source>
</evidence>
<protein>
    <submittedName>
        <fullName evidence="8">Sterol desaturase/sphingolipid hydroxylase, fatty acid hydroxylase superfamily</fullName>
    </submittedName>
</protein>
<gene>
    <name evidence="8" type="ORF">SAMN05660236_5197</name>
</gene>
<keyword evidence="9" id="KW-1185">Reference proteome</keyword>
<evidence type="ECO:0000313" key="8">
    <source>
        <dbReference type="EMBL" id="SKC86620.1"/>
    </source>
</evidence>
<dbReference type="InterPro" id="IPR050307">
    <property type="entry name" value="Sterol_Desaturase_Related"/>
</dbReference>